<proteinExistence type="predicted"/>
<dbReference type="OrthoDB" id="9787933at2"/>
<dbReference type="GO" id="GO:0016787">
    <property type="term" value="F:hydrolase activity"/>
    <property type="evidence" value="ECO:0007669"/>
    <property type="project" value="UniProtKB-KW"/>
</dbReference>
<dbReference type="AlphaFoldDB" id="A0A251XBX9"/>
<dbReference type="InterPro" id="IPR002925">
    <property type="entry name" value="Dienelactn_hydro"/>
</dbReference>
<dbReference type="PANTHER" id="PTHR22946:SF0">
    <property type="entry name" value="DIENELACTONE HYDROLASE DOMAIN-CONTAINING PROTEIN"/>
    <property type="match status" value="1"/>
</dbReference>
<accession>A0A251XBX9</accession>
<evidence type="ECO:0000256" key="1">
    <source>
        <dbReference type="SAM" id="SignalP"/>
    </source>
</evidence>
<dbReference type="InterPro" id="IPR050261">
    <property type="entry name" value="FrsA_esterase"/>
</dbReference>
<feature type="signal peptide" evidence="1">
    <location>
        <begin position="1"/>
        <end position="24"/>
    </location>
</feature>
<feature type="chain" id="PRO_5013236491" evidence="1">
    <location>
        <begin position="25"/>
        <end position="270"/>
    </location>
</feature>
<dbReference type="SUPFAM" id="SSF53474">
    <property type="entry name" value="alpha/beta-Hydrolases"/>
    <property type="match status" value="1"/>
</dbReference>
<evidence type="ECO:0000313" key="4">
    <source>
        <dbReference type="Proteomes" id="UP000194798"/>
    </source>
</evidence>
<keyword evidence="4" id="KW-1185">Reference proteome</keyword>
<dbReference type="RefSeq" id="WP_086487153.1">
    <property type="nucleotide sequence ID" value="NZ_MSLT01000006.1"/>
</dbReference>
<dbReference type="Pfam" id="PF01738">
    <property type="entry name" value="DLH"/>
    <property type="match status" value="1"/>
</dbReference>
<dbReference type="PANTHER" id="PTHR22946">
    <property type="entry name" value="DIENELACTONE HYDROLASE DOMAIN-CONTAINING PROTEIN-RELATED"/>
    <property type="match status" value="1"/>
</dbReference>
<name>A0A251XBX9_9GAMM</name>
<keyword evidence="1" id="KW-0732">Signal</keyword>
<dbReference type="Proteomes" id="UP000194798">
    <property type="component" value="Unassembled WGS sequence"/>
</dbReference>
<comment type="caution">
    <text evidence="3">The sequence shown here is derived from an EMBL/GenBank/DDBJ whole genome shotgun (WGS) entry which is preliminary data.</text>
</comment>
<protein>
    <submittedName>
        <fullName evidence="3">Dienelactone hydrolase</fullName>
    </submittedName>
</protein>
<dbReference type="EMBL" id="MSLT01000006">
    <property type="protein sequence ID" value="OUD15556.1"/>
    <property type="molecule type" value="Genomic_DNA"/>
</dbReference>
<dbReference type="InterPro" id="IPR029058">
    <property type="entry name" value="AB_hydrolase_fold"/>
</dbReference>
<dbReference type="Gene3D" id="3.40.50.1820">
    <property type="entry name" value="alpha/beta hydrolase"/>
    <property type="match status" value="1"/>
</dbReference>
<evidence type="ECO:0000259" key="2">
    <source>
        <dbReference type="Pfam" id="PF01738"/>
    </source>
</evidence>
<gene>
    <name evidence="3" type="ORF">TPSD3_03275</name>
</gene>
<keyword evidence="3" id="KW-0378">Hydrolase</keyword>
<organism evidence="3 4">
    <name type="scientific">Thioflexithrix psekupsensis</name>
    <dbReference type="NCBI Taxonomy" id="1570016"/>
    <lineage>
        <taxon>Bacteria</taxon>
        <taxon>Pseudomonadati</taxon>
        <taxon>Pseudomonadota</taxon>
        <taxon>Gammaproteobacteria</taxon>
        <taxon>Thiotrichales</taxon>
        <taxon>Thioflexithrix</taxon>
    </lineage>
</organism>
<feature type="domain" description="Dienelactone hydrolase" evidence="2">
    <location>
        <begin position="42"/>
        <end position="262"/>
    </location>
</feature>
<reference evidence="3 4" key="1">
    <citation type="submission" date="2016-12" db="EMBL/GenBank/DDBJ databases">
        <title>Thioflexothrix psekupsii D3 genome sequencing and assembly.</title>
        <authorList>
            <person name="Fomenkov A."/>
            <person name="Vincze T."/>
            <person name="Grabovich M."/>
            <person name="Anton B.P."/>
            <person name="Dubinina G."/>
            <person name="Orlova M."/>
            <person name="Belousova E."/>
            <person name="Roberts R.J."/>
        </authorList>
    </citation>
    <scope>NUCLEOTIDE SEQUENCE [LARGE SCALE GENOMIC DNA]</scope>
    <source>
        <strain evidence="3">D3</strain>
    </source>
</reference>
<evidence type="ECO:0000313" key="3">
    <source>
        <dbReference type="EMBL" id="OUD15556.1"/>
    </source>
</evidence>
<sequence length="270" mass="29043">MKLARQLGSLLASTLLLFSVSIQAEIKGEEVSYSAGDLTLKGFMAYDDAVTTPRPAILVVHEWWGHNAYARERATLLAKAGYVALAVDMYGDGKTADHPKEAGEFMKAAMADKAALAARFHAAVDVLQQHSAVDKDAIAAIGYCFGGAVVLEMARRGATLAGVASFHGSLGTDNPAKAGEVQAKVIVFHGEADRLIPADVVEAFKQEMTAAEVDFTFVNYPDVQHSFTNPDADELAKKFDLPLAYDKAADEDSWEKLQEFLTGLFTAPNE</sequence>